<keyword evidence="3" id="KW-1185">Reference proteome</keyword>
<feature type="compositionally biased region" description="Low complexity" evidence="1">
    <location>
        <begin position="68"/>
        <end position="77"/>
    </location>
</feature>
<dbReference type="Proteomes" id="UP000484988">
    <property type="component" value="Unassembled WGS sequence"/>
</dbReference>
<protein>
    <submittedName>
        <fullName evidence="2">Uncharacterized protein</fullName>
    </submittedName>
</protein>
<sequence>MRRRIRFAGSMAQSGGSPWPAPREVRGSGPAAPGTRPVAALRRAAHTEGVAPGRCRTAPVKGQDKEAAAPGAAGGAPHPDGVSRDASAAR</sequence>
<gene>
    <name evidence="2" type="ORF">SCWH03_31550</name>
</gene>
<reference evidence="2 3" key="1">
    <citation type="submission" date="2020-02" db="EMBL/GenBank/DDBJ databases">
        <title>Whole Genome Shotgun Sequence of Streptomyces sp. strain CWH03.</title>
        <authorList>
            <person name="Dohra H."/>
            <person name="Kodani S."/>
            <person name="Yamamura H."/>
        </authorList>
    </citation>
    <scope>NUCLEOTIDE SEQUENCE [LARGE SCALE GENOMIC DNA]</scope>
    <source>
        <strain evidence="2 3">CWH03</strain>
    </source>
</reference>
<dbReference type="EMBL" id="BLLG01000007">
    <property type="protein sequence ID" value="GFH36922.1"/>
    <property type="molecule type" value="Genomic_DNA"/>
</dbReference>
<organism evidence="2 3">
    <name type="scientific">Streptomyces pacificus</name>
    <dbReference type="NCBI Taxonomy" id="2705029"/>
    <lineage>
        <taxon>Bacteria</taxon>
        <taxon>Bacillati</taxon>
        <taxon>Actinomycetota</taxon>
        <taxon>Actinomycetes</taxon>
        <taxon>Kitasatosporales</taxon>
        <taxon>Streptomycetaceae</taxon>
        <taxon>Streptomyces</taxon>
    </lineage>
</organism>
<evidence type="ECO:0000313" key="2">
    <source>
        <dbReference type="EMBL" id="GFH36922.1"/>
    </source>
</evidence>
<evidence type="ECO:0000256" key="1">
    <source>
        <dbReference type="SAM" id="MobiDB-lite"/>
    </source>
</evidence>
<comment type="caution">
    <text evidence="2">The sequence shown here is derived from an EMBL/GenBank/DDBJ whole genome shotgun (WGS) entry which is preliminary data.</text>
</comment>
<feature type="region of interest" description="Disordered" evidence="1">
    <location>
        <begin position="1"/>
        <end position="90"/>
    </location>
</feature>
<dbReference type="AlphaFoldDB" id="A0A6A0AVP0"/>
<accession>A0A6A0AVP0</accession>
<proteinExistence type="predicted"/>
<name>A0A6A0AVP0_9ACTN</name>
<evidence type="ECO:0000313" key="3">
    <source>
        <dbReference type="Proteomes" id="UP000484988"/>
    </source>
</evidence>